<proteinExistence type="predicted"/>
<dbReference type="GeneID" id="24441765"/>
<evidence type="ECO:0000313" key="3">
    <source>
        <dbReference type="Proteomes" id="UP000009168"/>
    </source>
</evidence>
<feature type="transmembrane region" description="Helical" evidence="1">
    <location>
        <begin position="65"/>
        <end position="89"/>
    </location>
</feature>
<organism evidence="2 3">
    <name type="scientific">Tetrahymena thermophila (strain SB210)</name>
    <dbReference type="NCBI Taxonomy" id="312017"/>
    <lineage>
        <taxon>Eukaryota</taxon>
        <taxon>Sar</taxon>
        <taxon>Alveolata</taxon>
        <taxon>Ciliophora</taxon>
        <taxon>Intramacronucleata</taxon>
        <taxon>Oligohymenophorea</taxon>
        <taxon>Hymenostomatida</taxon>
        <taxon>Tetrahymenina</taxon>
        <taxon>Tetrahymenidae</taxon>
        <taxon>Tetrahymena</taxon>
    </lineage>
</organism>
<dbReference type="RefSeq" id="XP_012655585.1">
    <property type="nucleotide sequence ID" value="XM_012800131.1"/>
</dbReference>
<evidence type="ECO:0000313" key="2">
    <source>
        <dbReference type="EMBL" id="EWS71881.1"/>
    </source>
</evidence>
<sequence>MSFKHQLTSYLLNIIKEIIRSFFSLINLLSYVYCKSSNLVTHSSYLDLQAHLDQRLFLKQKNGTLLQVLPLLLPLHIPPLIVCLITLYYHLTHQYFDFILLRHLYLLLHFLHHHHRHYFHCHNLNCYPKNFLWTHLQQQQLVLINFKYFQRCCYFKSFIQILNLFNGYHLSPNDECLDARLTFMYVCYQFDY</sequence>
<keyword evidence="1" id="KW-0472">Membrane</keyword>
<dbReference type="AlphaFoldDB" id="W7XDH5"/>
<keyword evidence="1 2" id="KW-0812">Transmembrane</keyword>
<evidence type="ECO:0000256" key="1">
    <source>
        <dbReference type="SAM" id="Phobius"/>
    </source>
</evidence>
<reference evidence="3" key="1">
    <citation type="journal article" date="2006" name="PLoS Biol.">
        <title>Macronuclear genome sequence of the ciliate Tetrahymena thermophila, a model eukaryote.</title>
        <authorList>
            <person name="Eisen J.A."/>
            <person name="Coyne R.S."/>
            <person name="Wu M."/>
            <person name="Wu D."/>
            <person name="Thiagarajan M."/>
            <person name="Wortman J.R."/>
            <person name="Badger J.H."/>
            <person name="Ren Q."/>
            <person name="Amedeo P."/>
            <person name="Jones K.M."/>
            <person name="Tallon L.J."/>
            <person name="Delcher A.L."/>
            <person name="Salzberg S.L."/>
            <person name="Silva J.C."/>
            <person name="Haas B.J."/>
            <person name="Majoros W.H."/>
            <person name="Farzad M."/>
            <person name="Carlton J.M."/>
            <person name="Smith R.K. Jr."/>
            <person name="Garg J."/>
            <person name="Pearlman R.E."/>
            <person name="Karrer K.M."/>
            <person name="Sun L."/>
            <person name="Manning G."/>
            <person name="Elde N.C."/>
            <person name="Turkewitz A.P."/>
            <person name="Asai D.J."/>
            <person name="Wilkes D.E."/>
            <person name="Wang Y."/>
            <person name="Cai H."/>
            <person name="Collins K."/>
            <person name="Stewart B.A."/>
            <person name="Lee S.R."/>
            <person name="Wilamowska K."/>
            <person name="Weinberg Z."/>
            <person name="Ruzzo W.L."/>
            <person name="Wloga D."/>
            <person name="Gaertig J."/>
            <person name="Frankel J."/>
            <person name="Tsao C.-C."/>
            <person name="Gorovsky M.A."/>
            <person name="Keeling P.J."/>
            <person name="Waller R.F."/>
            <person name="Patron N.J."/>
            <person name="Cherry J.M."/>
            <person name="Stover N.A."/>
            <person name="Krieger C.J."/>
            <person name="del Toro C."/>
            <person name="Ryder H.F."/>
            <person name="Williamson S.C."/>
            <person name="Barbeau R.A."/>
            <person name="Hamilton E.P."/>
            <person name="Orias E."/>
        </authorList>
    </citation>
    <scope>NUCLEOTIDE SEQUENCE [LARGE SCALE GENOMIC DNA]</scope>
    <source>
        <strain evidence="3">SB210</strain>
    </source>
</reference>
<name>W7XDH5_TETTS</name>
<keyword evidence="3" id="KW-1185">Reference proteome</keyword>
<dbReference type="Proteomes" id="UP000009168">
    <property type="component" value="Unassembled WGS sequence"/>
</dbReference>
<dbReference type="KEGG" id="tet:TTHERM_001125187"/>
<protein>
    <submittedName>
        <fullName evidence="2">Transmembrane protein, putative</fullName>
    </submittedName>
</protein>
<dbReference type="EMBL" id="GG662450">
    <property type="protein sequence ID" value="EWS71881.1"/>
    <property type="molecule type" value="Genomic_DNA"/>
</dbReference>
<gene>
    <name evidence="2" type="ORF">TTHERM_001125187</name>
</gene>
<accession>W7XDH5</accession>
<keyword evidence="1" id="KW-1133">Transmembrane helix</keyword>
<dbReference type="InParanoid" id="W7XDH5"/>